<dbReference type="InterPro" id="IPR027417">
    <property type="entry name" value="P-loop_NTPase"/>
</dbReference>
<dbReference type="PANTHER" id="PTHR34704">
    <property type="entry name" value="ATPASE"/>
    <property type="match status" value="1"/>
</dbReference>
<evidence type="ECO:0000313" key="2">
    <source>
        <dbReference type="EMBL" id="AHF24476.1"/>
    </source>
</evidence>
<dbReference type="PANTHER" id="PTHR34704:SF1">
    <property type="entry name" value="ATPASE"/>
    <property type="match status" value="1"/>
</dbReference>
<evidence type="ECO:0000259" key="1">
    <source>
        <dbReference type="Pfam" id="PF01637"/>
    </source>
</evidence>
<sequence>MLIGREKEQEYLRSAFQADRSRFIAVYGRRRVGKTFLIRETFDYSFTFEHAGLAKGKYRDQLNAFTASLADAGARDVMPPKNWMDAFRQLKNFISESHDKRKVIFIDELSWMDTPRSDLIMALENFWNGFASARKDIVLIICTSATSWILKTVIHDKGGLHNRVTDKIPLQPFNLYECERFLESKNIVMDRYDILEGYMAMGGVPYYWDFIQSGKSMTQNIDAMFFGKDALLKGEFDYLYASVFRKPEDYIKIIRALAKKKAGMQRGEISRETHLACNGAFSQKIEELESCGFVRRYHEFGKKNMGAVIQLIDNYTLFYYKFLENPPTDFKYWEKTIDSPTRRAWAGLAFERVCLQHSEQIRNRLGISGVLTDECSWRCASDSDKGIYGSQIDLVIDRKDRVVNLCEMKYSELDYSITKEYDRKLKEKISDFRNVTKTRSSIHLTIVTTYGLERNKYSGHVQSIVTAEDLFQPERI</sequence>
<organism evidence="2">
    <name type="scientific">uncultured bacterium Contig26</name>
    <dbReference type="NCBI Taxonomy" id="1393545"/>
    <lineage>
        <taxon>Bacteria</taxon>
        <taxon>environmental samples</taxon>
    </lineage>
</organism>
<proteinExistence type="predicted"/>
<reference evidence="2" key="1">
    <citation type="journal article" date="2013" name="PLoS ONE">
        <title>Metagenomic insights into the carbohydrate-active enzymes carried by the microorganisms adhering to solid digesta in the rumen of cows.</title>
        <authorList>
            <person name="Wang L."/>
            <person name="Hatem A."/>
            <person name="Catalyurek U.V."/>
            <person name="Morrison M."/>
            <person name="Yu Z."/>
        </authorList>
    </citation>
    <scope>NUCLEOTIDE SEQUENCE</scope>
</reference>
<name>W0FI67_9BACT</name>
<dbReference type="Gene3D" id="3.40.50.300">
    <property type="entry name" value="P-loop containing nucleotide triphosphate hydrolases"/>
    <property type="match status" value="1"/>
</dbReference>
<accession>W0FI67</accession>
<dbReference type="SUPFAM" id="SSF52540">
    <property type="entry name" value="P-loop containing nucleoside triphosphate hydrolases"/>
    <property type="match status" value="1"/>
</dbReference>
<dbReference type="Pfam" id="PF01637">
    <property type="entry name" value="ATPase_2"/>
    <property type="match status" value="1"/>
</dbReference>
<dbReference type="EMBL" id="KC246795">
    <property type="protein sequence ID" value="AHF24476.1"/>
    <property type="molecule type" value="Genomic_DNA"/>
</dbReference>
<feature type="domain" description="ATPase" evidence="1">
    <location>
        <begin position="4"/>
        <end position="207"/>
    </location>
</feature>
<dbReference type="GO" id="GO:0005524">
    <property type="term" value="F:ATP binding"/>
    <property type="evidence" value="ECO:0007669"/>
    <property type="project" value="InterPro"/>
</dbReference>
<protein>
    <submittedName>
        <fullName evidence="2">Putative ATPase (AAA+ superfamily)</fullName>
    </submittedName>
</protein>
<dbReference type="InterPro" id="IPR011579">
    <property type="entry name" value="ATPase_dom"/>
</dbReference>
<dbReference type="AlphaFoldDB" id="W0FI67"/>